<evidence type="ECO:0000313" key="2">
    <source>
        <dbReference type="Proteomes" id="UP001204615"/>
    </source>
</evidence>
<evidence type="ECO:0000313" key="1">
    <source>
        <dbReference type="EMBL" id="MCP1372690.1"/>
    </source>
</evidence>
<protein>
    <submittedName>
        <fullName evidence="1">Uncharacterized protein</fullName>
    </submittedName>
</protein>
<keyword evidence="2" id="KW-1185">Reference proteome</keyword>
<organism evidence="1 2">
    <name type="scientific">Dyella lutea</name>
    <dbReference type="NCBI Taxonomy" id="2950441"/>
    <lineage>
        <taxon>Bacteria</taxon>
        <taxon>Pseudomonadati</taxon>
        <taxon>Pseudomonadota</taxon>
        <taxon>Gammaproteobacteria</taxon>
        <taxon>Lysobacterales</taxon>
        <taxon>Rhodanobacteraceae</taxon>
        <taxon>Dyella</taxon>
    </lineage>
</organism>
<reference evidence="1 2" key="1">
    <citation type="submission" date="2022-06" db="EMBL/GenBank/DDBJ databases">
        <title>Dyella sp. Sa strain:Sa Genome sequencing.</title>
        <authorList>
            <person name="Park S."/>
        </authorList>
    </citation>
    <scope>NUCLEOTIDE SEQUENCE [LARGE SCALE GENOMIC DNA]</scope>
    <source>
        <strain evidence="1 2">Sa</strain>
    </source>
</reference>
<gene>
    <name evidence="1" type="ORF">NC595_01285</name>
</gene>
<sequence>MSIANRLTEAFPEADAPAMDDAFIRANPNVMELPAPVDLLRVVSLYMLWCVRHPNDPALVGDFTLRALAEYGRCQQPGIEHLNFRYRCSPLQIDAVSAFLAWAAEALPFHDDVQLERARRRWTSRG</sequence>
<proteinExistence type="predicted"/>
<dbReference type="RefSeq" id="WP_253564343.1">
    <property type="nucleotide sequence ID" value="NZ_JAMZEK010000001.1"/>
</dbReference>
<name>A0ABT1F5L9_9GAMM</name>
<accession>A0ABT1F5L9</accession>
<dbReference type="Proteomes" id="UP001204615">
    <property type="component" value="Unassembled WGS sequence"/>
</dbReference>
<comment type="caution">
    <text evidence="1">The sequence shown here is derived from an EMBL/GenBank/DDBJ whole genome shotgun (WGS) entry which is preliminary data.</text>
</comment>
<dbReference type="EMBL" id="JAMZEK010000001">
    <property type="protein sequence ID" value="MCP1372690.1"/>
    <property type="molecule type" value="Genomic_DNA"/>
</dbReference>